<evidence type="ECO:0000313" key="4">
    <source>
        <dbReference type="Proteomes" id="UP000242770"/>
    </source>
</evidence>
<feature type="compositionally biased region" description="Low complexity" evidence="1">
    <location>
        <begin position="27"/>
        <end position="38"/>
    </location>
</feature>
<evidence type="ECO:0000313" key="3">
    <source>
        <dbReference type="EMBL" id="CDU24581.1"/>
    </source>
</evidence>
<name>A0A0F7RSW1_9BASI</name>
<keyword evidence="4" id="KW-1185">Reference proteome</keyword>
<reference evidence="3" key="1">
    <citation type="submission" date="2014-06" db="EMBL/GenBank/DDBJ databases">
        <authorList>
            <person name="Ju J."/>
            <person name="Zhang J."/>
        </authorList>
    </citation>
    <scope>NUCLEOTIDE SEQUENCE</scope>
    <source>
        <strain evidence="3">SscI8</strain>
    </source>
</reference>
<reference evidence="2" key="3">
    <citation type="submission" date="2014-06" db="EMBL/GenBank/DDBJ databases">
        <authorList>
            <person name="Berkman J.Paul."/>
        </authorList>
    </citation>
    <scope>NUCLEOTIDE SEQUENCE [LARGE SCALE GENOMIC DNA]</scope>
</reference>
<sequence length="232" mass="26082">MPADTWGSDNIPGGVVYGSPPPESHGHSSISSNSPNSSNDVEMHTPSTSHDSDEEVEAVVVMLVGRDGFGIPCSESDIRERSTVLFGRITWHGEQASVDLPLPKNEVRILADTINASPLLKGDYWQPYRLEDLVRALELYEFYDCHGWDFRGIETTILDRLQDTMEGSCVHDPRFDLNNARFARRLRALADYHDMAWLLLAIDKTVPAHINSTAYGDEDGERPRKWRKISSK</sequence>
<evidence type="ECO:0000313" key="2">
    <source>
        <dbReference type="EMBL" id="CDR99330.1"/>
    </source>
</evidence>
<feature type="region of interest" description="Disordered" evidence="1">
    <location>
        <begin position="213"/>
        <end position="232"/>
    </location>
</feature>
<dbReference type="EMBL" id="CCFA01000977">
    <property type="protein sequence ID" value="CDR99330.1"/>
    <property type="molecule type" value="Genomic_DNA"/>
</dbReference>
<protein>
    <submittedName>
        <fullName evidence="2">Uncharacterized protein</fullName>
    </submittedName>
</protein>
<reference evidence="4" key="2">
    <citation type="submission" date="2014-06" db="EMBL/GenBank/DDBJ databases">
        <authorList>
            <person name="Berkman P.J."/>
        </authorList>
    </citation>
    <scope>NUCLEOTIDE SEQUENCE [LARGE SCALE GENOMIC DNA]</scope>
</reference>
<dbReference type="EMBL" id="LK056676">
    <property type="protein sequence ID" value="CDU24581.1"/>
    <property type="molecule type" value="Genomic_DNA"/>
</dbReference>
<dbReference type="Proteomes" id="UP000242770">
    <property type="component" value="Unassembled WGS sequence"/>
</dbReference>
<organism evidence="2 4">
    <name type="scientific">Sporisorium scitamineum</name>
    <dbReference type="NCBI Taxonomy" id="49012"/>
    <lineage>
        <taxon>Eukaryota</taxon>
        <taxon>Fungi</taxon>
        <taxon>Dikarya</taxon>
        <taxon>Basidiomycota</taxon>
        <taxon>Ustilaginomycotina</taxon>
        <taxon>Ustilaginomycetes</taxon>
        <taxon>Ustilaginales</taxon>
        <taxon>Ustilaginaceae</taxon>
        <taxon>Sporisorium</taxon>
    </lineage>
</organism>
<accession>A0A0F7RSW1</accession>
<dbReference type="OrthoDB" id="2549754at2759"/>
<evidence type="ECO:0000256" key="1">
    <source>
        <dbReference type="SAM" id="MobiDB-lite"/>
    </source>
</evidence>
<feature type="region of interest" description="Disordered" evidence="1">
    <location>
        <begin position="1"/>
        <end position="54"/>
    </location>
</feature>
<dbReference type="AlphaFoldDB" id="A0A0F7RSW1"/>
<gene>
    <name evidence="2" type="primary">SSCI18660.1</name>
    <name evidence="3" type="ORF">SPSC_04082</name>
</gene>
<proteinExistence type="predicted"/>